<evidence type="ECO:0000256" key="1">
    <source>
        <dbReference type="SAM" id="MobiDB-lite"/>
    </source>
</evidence>
<feature type="compositionally biased region" description="Polar residues" evidence="1">
    <location>
        <begin position="312"/>
        <end position="322"/>
    </location>
</feature>
<keyword evidence="2" id="KW-1133">Transmembrane helix</keyword>
<accession>A0AA39R3F3</accession>
<protein>
    <submittedName>
        <fullName evidence="3">Uncharacterized protein</fullName>
    </submittedName>
</protein>
<feature type="compositionally biased region" description="Pro residues" evidence="1">
    <location>
        <begin position="333"/>
        <end position="351"/>
    </location>
</feature>
<evidence type="ECO:0000313" key="3">
    <source>
        <dbReference type="EMBL" id="KAK0512633.1"/>
    </source>
</evidence>
<feature type="transmembrane region" description="Helical" evidence="2">
    <location>
        <begin position="246"/>
        <end position="267"/>
    </location>
</feature>
<keyword evidence="4" id="KW-1185">Reference proteome</keyword>
<keyword evidence="2" id="KW-0472">Membrane</keyword>
<evidence type="ECO:0000256" key="2">
    <source>
        <dbReference type="SAM" id="Phobius"/>
    </source>
</evidence>
<dbReference type="EMBL" id="JAFEKC020000009">
    <property type="protein sequence ID" value="KAK0512633.1"/>
    <property type="molecule type" value="Genomic_DNA"/>
</dbReference>
<feature type="compositionally biased region" description="Gly residues" evidence="1">
    <location>
        <begin position="469"/>
        <end position="481"/>
    </location>
</feature>
<keyword evidence="2" id="KW-0812">Transmembrane</keyword>
<organism evidence="3 4">
    <name type="scientific">Cladonia borealis</name>
    <dbReference type="NCBI Taxonomy" id="184061"/>
    <lineage>
        <taxon>Eukaryota</taxon>
        <taxon>Fungi</taxon>
        <taxon>Dikarya</taxon>
        <taxon>Ascomycota</taxon>
        <taxon>Pezizomycotina</taxon>
        <taxon>Lecanoromycetes</taxon>
        <taxon>OSLEUM clade</taxon>
        <taxon>Lecanoromycetidae</taxon>
        <taxon>Lecanorales</taxon>
        <taxon>Lecanorineae</taxon>
        <taxon>Cladoniaceae</taxon>
        <taxon>Cladonia</taxon>
    </lineage>
</organism>
<feature type="region of interest" description="Disordered" evidence="1">
    <location>
        <begin position="278"/>
        <end position="424"/>
    </location>
</feature>
<dbReference type="Proteomes" id="UP001166286">
    <property type="component" value="Unassembled WGS sequence"/>
</dbReference>
<feature type="compositionally biased region" description="Polar residues" evidence="1">
    <location>
        <begin position="358"/>
        <end position="367"/>
    </location>
</feature>
<comment type="caution">
    <text evidence="3">The sequence shown here is derived from an EMBL/GenBank/DDBJ whole genome shotgun (WGS) entry which is preliminary data.</text>
</comment>
<feature type="compositionally biased region" description="Low complexity" evidence="1">
    <location>
        <begin position="284"/>
        <end position="298"/>
    </location>
</feature>
<reference evidence="3" key="1">
    <citation type="submission" date="2023-03" db="EMBL/GenBank/DDBJ databases">
        <title>Complete genome of Cladonia borealis.</title>
        <authorList>
            <person name="Park H."/>
        </authorList>
    </citation>
    <scope>NUCLEOTIDE SEQUENCE</scope>
    <source>
        <strain evidence="3">ANT050790</strain>
    </source>
</reference>
<sequence length="494" mass="52058">MATMSFVAIPFFYASLLFHIAIAMPGAIPWLGPTPTTMSLMATAGMSLRPTEPPGLNGIPRELRRRQDQYQYPPPPNWCGFVDSLYDDPLSCSIGLTCVNSGTALGCCTATTGLCTALYTTCANYGDVCDEECQVNPAIRKCDDLEPYCGTFSFPGDTYLFNCQVTSALIQDVEFLNDFYVTAIGSTLAPEPTTNPFGFTASASLAAYSSTPGIATTSSSAAPTATNIVVPLPGTRGGLSLVAFDGIIAAGAVLCVLIFATTVFCCIRSRRKRNIEAAKPPPAYSQSQPMQQQAQQPQSPKPQQPPLKAFGSYQSVPQQNQRPEVVELHNSVPPTPELPPSPPPQSQPPFLSPTSSFISAPTQQSPLSPDPRFSSGSATLLSPMSPNLDPRQSYYKPSISPAISEKDATMSNPSVPHDAAAATQNVPTEVDATTANPGVPVDAAAEPGVPVEVDGTPHAAELDAISYWAGGGGATSQGTGGPQQPVEMGHHWRE</sequence>
<name>A0AA39R3F3_9LECA</name>
<gene>
    <name evidence="3" type="ORF">JMJ35_004650</name>
</gene>
<proteinExistence type="predicted"/>
<evidence type="ECO:0000313" key="4">
    <source>
        <dbReference type="Proteomes" id="UP001166286"/>
    </source>
</evidence>
<feature type="region of interest" description="Disordered" evidence="1">
    <location>
        <begin position="469"/>
        <end position="494"/>
    </location>
</feature>
<feature type="compositionally biased region" description="Polar residues" evidence="1">
    <location>
        <begin position="374"/>
        <end position="385"/>
    </location>
</feature>
<dbReference type="AlphaFoldDB" id="A0AA39R3F3"/>